<sequence length="116" mass="13406">MNQVSASSSQTPLAPIHRPRRDEWLGWPRVRSNHRPWCRDGLTIFWRLTGVKPLGRPPPIIAHDPFFVNSNNPFKKRIGAVSVGQRSTDFKAPQLLCFVEFMRDPTVHLLYFTNLL</sequence>
<organism evidence="1 2">
    <name type="scientific">Ancylostoma ceylanicum</name>
    <dbReference type="NCBI Taxonomy" id="53326"/>
    <lineage>
        <taxon>Eukaryota</taxon>
        <taxon>Metazoa</taxon>
        <taxon>Ecdysozoa</taxon>
        <taxon>Nematoda</taxon>
        <taxon>Chromadorea</taxon>
        <taxon>Rhabditida</taxon>
        <taxon>Rhabditina</taxon>
        <taxon>Rhabditomorpha</taxon>
        <taxon>Strongyloidea</taxon>
        <taxon>Ancylostomatidae</taxon>
        <taxon>Ancylostomatinae</taxon>
        <taxon>Ancylostoma</taxon>
    </lineage>
</organism>
<dbReference type="AlphaFoldDB" id="A0A016VB78"/>
<reference evidence="2" key="1">
    <citation type="journal article" date="2015" name="Nat. Genet.">
        <title>The genome and transcriptome of the zoonotic hookworm Ancylostoma ceylanicum identify infection-specific gene families.</title>
        <authorList>
            <person name="Schwarz E.M."/>
            <person name="Hu Y."/>
            <person name="Antoshechkin I."/>
            <person name="Miller M.M."/>
            <person name="Sternberg P.W."/>
            <person name="Aroian R.V."/>
        </authorList>
    </citation>
    <scope>NUCLEOTIDE SEQUENCE</scope>
    <source>
        <strain evidence="2">HY135</strain>
    </source>
</reference>
<gene>
    <name evidence="1" type="primary">Acey_s0013.g2178</name>
    <name evidence="1" type="ORF">Y032_0013g2178</name>
</gene>
<evidence type="ECO:0000313" key="2">
    <source>
        <dbReference type="Proteomes" id="UP000024635"/>
    </source>
</evidence>
<evidence type="ECO:0000313" key="1">
    <source>
        <dbReference type="EMBL" id="EYC24919.1"/>
    </source>
</evidence>
<dbReference type="Proteomes" id="UP000024635">
    <property type="component" value="Unassembled WGS sequence"/>
</dbReference>
<protein>
    <submittedName>
        <fullName evidence="1">Uncharacterized protein</fullName>
    </submittedName>
</protein>
<name>A0A016VB78_9BILA</name>
<comment type="caution">
    <text evidence="1">The sequence shown here is derived from an EMBL/GenBank/DDBJ whole genome shotgun (WGS) entry which is preliminary data.</text>
</comment>
<dbReference type="EMBL" id="JARK01001349">
    <property type="protein sequence ID" value="EYC24919.1"/>
    <property type="molecule type" value="Genomic_DNA"/>
</dbReference>
<keyword evidence="2" id="KW-1185">Reference proteome</keyword>
<proteinExistence type="predicted"/>
<accession>A0A016VB78</accession>